<sequence>MYNPDKGNRKGKSPKGTKFRGLPDHWRCPLSE</sequence>
<dbReference type="Proteomes" id="UP000248798">
    <property type="component" value="Unassembled WGS sequence"/>
</dbReference>
<dbReference type="SUPFAM" id="SSF57802">
    <property type="entry name" value="Rubredoxin-like"/>
    <property type="match status" value="1"/>
</dbReference>
<accession>A0A328FFG0</accession>
<keyword evidence="6" id="KW-1185">Reference proteome</keyword>
<gene>
    <name evidence="4" type="ORF">DO021_10065</name>
    <name evidence="3" type="ORF">EYB58_13710</name>
</gene>
<feature type="compositionally biased region" description="Basic and acidic residues" evidence="1">
    <location>
        <begin position="21"/>
        <end position="32"/>
    </location>
</feature>
<evidence type="ECO:0000313" key="5">
    <source>
        <dbReference type="Proteomes" id="UP000248798"/>
    </source>
</evidence>
<dbReference type="AlphaFoldDB" id="A0A328FFG0"/>
<organism evidence="4 5">
    <name type="scientific">Desulfobacter hydrogenophilus</name>
    <dbReference type="NCBI Taxonomy" id="2291"/>
    <lineage>
        <taxon>Bacteria</taxon>
        <taxon>Pseudomonadati</taxon>
        <taxon>Thermodesulfobacteriota</taxon>
        <taxon>Desulfobacteria</taxon>
        <taxon>Desulfobacterales</taxon>
        <taxon>Desulfobacteraceae</taxon>
        <taxon>Desulfobacter</taxon>
    </lineage>
</organism>
<dbReference type="RefSeq" id="WP_111956345.1">
    <property type="nucleotide sequence ID" value="NZ_CP036313.1"/>
</dbReference>
<proteinExistence type="predicted"/>
<evidence type="ECO:0000256" key="1">
    <source>
        <dbReference type="SAM" id="MobiDB-lite"/>
    </source>
</evidence>
<reference evidence="3 6" key="2">
    <citation type="submission" date="2019-02" db="EMBL/GenBank/DDBJ databases">
        <title>Complete genome sequence of Desulfobacter hydrogenophilus AcRS1.</title>
        <authorList>
            <person name="Marietou A."/>
            <person name="Lund M.B."/>
            <person name="Marshall I.P.G."/>
            <person name="Schreiber L."/>
            <person name="Jorgensen B."/>
        </authorList>
    </citation>
    <scope>NUCLEOTIDE SEQUENCE [LARGE SCALE GENOMIC DNA]</scope>
    <source>
        <strain evidence="3 6">AcRS1</strain>
    </source>
</reference>
<evidence type="ECO:0000313" key="6">
    <source>
        <dbReference type="Proteomes" id="UP000293902"/>
    </source>
</evidence>
<dbReference type="InterPro" id="IPR024935">
    <property type="entry name" value="Rubredoxin_dom"/>
</dbReference>
<evidence type="ECO:0000259" key="2">
    <source>
        <dbReference type="Pfam" id="PF00301"/>
    </source>
</evidence>
<dbReference type="Gene3D" id="2.20.28.10">
    <property type="match status" value="1"/>
</dbReference>
<dbReference type="Proteomes" id="UP000293902">
    <property type="component" value="Chromosome"/>
</dbReference>
<dbReference type="EMBL" id="CP036313">
    <property type="protein sequence ID" value="QBH15603.1"/>
    <property type="molecule type" value="Genomic_DNA"/>
</dbReference>
<evidence type="ECO:0000313" key="3">
    <source>
        <dbReference type="EMBL" id="QBH15603.1"/>
    </source>
</evidence>
<feature type="domain" description="Rubredoxin" evidence="2">
    <location>
        <begin position="1"/>
        <end position="30"/>
    </location>
</feature>
<name>A0A328FFG0_9BACT</name>
<dbReference type="EMBL" id="QLNI01000018">
    <property type="protein sequence ID" value="RAM02162.1"/>
    <property type="molecule type" value="Genomic_DNA"/>
</dbReference>
<protein>
    <recommendedName>
        <fullName evidence="2">Rubredoxin domain-containing protein</fullName>
    </recommendedName>
</protein>
<feature type="compositionally biased region" description="Basic residues" evidence="1">
    <location>
        <begin position="9"/>
        <end position="18"/>
    </location>
</feature>
<dbReference type="Pfam" id="PF00301">
    <property type="entry name" value="Rubredoxin"/>
    <property type="match status" value="1"/>
</dbReference>
<feature type="region of interest" description="Disordered" evidence="1">
    <location>
        <begin position="1"/>
        <end position="32"/>
    </location>
</feature>
<reference evidence="4 5" key="1">
    <citation type="submission" date="2018-06" db="EMBL/GenBank/DDBJ databases">
        <title>Complete Genome Sequence of Desulfobacter hydrogenophilus (DSM3380).</title>
        <authorList>
            <person name="Marietou A."/>
            <person name="Schreiber L."/>
            <person name="Marshall I."/>
            <person name="Jorgensen B."/>
        </authorList>
    </citation>
    <scope>NUCLEOTIDE SEQUENCE [LARGE SCALE GENOMIC DNA]</scope>
    <source>
        <strain evidence="4 5">DSM 3380</strain>
    </source>
</reference>
<dbReference type="GO" id="GO:0005506">
    <property type="term" value="F:iron ion binding"/>
    <property type="evidence" value="ECO:0007669"/>
    <property type="project" value="InterPro"/>
</dbReference>
<evidence type="ECO:0000313" key="4">
    <source>
        <dbReference type="EMBL" id="RAM02162.1"/>
    </source>
</evidence>